<dbReference type="Proteomes" id="UP001530400">
    <property type="component" value="Unassembled WGS sequence"/>
</dbReference>
<evidence type="ECO:0000256" key="4">
    <source>
        <dbReference type="ARBA" id="ARBA00022737"/>
    </source>
</evidence>
<keyword evidence="4" id="KW-0677">Repeat</keyword>
<feature type="transmembrane region" description="Helical" evidence="11">
    <location>
        <begin position="238"/>
        <end position="261"/>
    </location>
</feature>
<dbReference type="Pfam" id="PF00654">
    <property type="entry name" value="Voltage_CLC"/>
    <property type="match status" value="1"/>
</dbReference>
<keyword evidence="14" id="KW-1185">Reference proteome</keyword>
<keyword evidence="2 11" id="KW-0813">Transport</keyword>
<name>A0ABD3MZ72_9STRA</name>
<dbReference type="GO" id="GO:0016020">
    <property type="term" value="C:membrane"/>
    <property type="evidence" value="ECO:0007669"/>
    <property type="project" value="UniProtKB-SubCell"/>
</dbReference>
<gene>
    <name evidence="13" type="ORF">ACHAWO_007879</name>
</gene>
<feature type="transmembrane region" description="Helical" evidence="11">
    <location>
        <begin position="86"/>
        <end position="107"/>
    </location>
</feature>
<evidence type="ECO:0000256" key="1">
    <source>
        <dbReference type="ARBA" id="ARBA00004141"/>
    </source>
</evidence>
<evidence type="ECO:0000256" key="3">
    <source>
        <dbReference type="ARBA" id="ARBA00022692"/>
    </source>
</evidence>
<dbReference type="Gene3D" id="1.10.3080.10">
    <property type="entry name" value="Clc chloride channel"/>
    <property type="match status" value="1"/>
</dbReference>
<evidence type="ECO:0000256" key="9">
    <source>
        <dbReference type="ARBA" id="ARBA00023214"/>
    </source>
</evidence>
<accession>A0ABD3MZ72</accession>
<dbReference type="CDD" id="cd04591">
    <property type="entry name" value="CBS_pair_voltage-gated_CLC_euk_bac"/>
    <property type="match status" value="1"/>
</dbReference>
<dbReference type="SMART" id="SM00116">
    <property type="entry name" value="CBS"/>
    <property type="match status" value="2"/>
</dbReference>
<dbReference type="PANTHER" id="PTHR11689:SF136">
    <property type="entry name" value="H(+)_CL(-) EXCHANGE TRANSPORTER 7"/>
    <property type="match status" value="1"/>
</dbReference>
<evidence type="ECO:0000256" key="11">
    <source>
        <dbReference type="RuleBase" id="RU361221"/>
    </source>
</evidence>
<reference evidence="13 14" key="1">
    <citation type="submission" date="2024-10" db="EMBL/GenBank/DDBJ databases">
        <title>Updated reference genomes for cyclostephanoid diatoms.</title>
        <authorList>
            <person name="Roberts W.R."/>
            <person name="Alverson A.J."/>
        </authorList>
    </citation>
    <scope>NUCLEOTIDE SEQUENCE [LARGE SCALE GENOMIC DNA]</scope>
    <source>
        <strain evidence="13 14">AJA010-31</strain>
    </source>
</reference>
<comment type="caution">
    <text evidence="11">Lacks conserved residue(s) required for the propagation of feature annotation.</text>
</comment>
<dbReference type="InterPro" id="IPR000644">
    <property type="entry name" value="CBS_dom"/>
</dbReference>
<evidence type="ECO:0000256" key="10">
    <source>
        <dbReference type="PROSITE-ProRule" id="PRU00703"/>
    </source>
</evidence>
<comment type="subcellular location">
    <subcellularLocation>
        <location evidence="1 11">Membrane</location>
        <topology evidence="1 11">Multi-pass membrane protein</topology>
    </subcellularLocation>
</comment>
<evidence type="ECO:0000313" key="13">
    <source>
        <dbReference type="EMBL" id="KAL3769138.1"/>
    </source>
</evidence>
<organism evidence="13 14">
    <name type="scientific">Cyclotella atomus</name>
    <dbReference type="NCBI Taxonomy" id="382360"/>
    <lineage>
        <taxon>Eukaryota</taxon>
        <taxon>Sar</taxon>
        <taxon>Stramenopiles</taxon>
        <taxon>Ochrophyta</taxon>
        <taxon>Bacillariophyta</taxon>
        <taxon>Coscinodiscophyceae</taxon>
        <taxon>Thalassiosirophycidae</taxon>
        <taxon>Stephanodiscales</taxon>
        <taxon>Stephanodiscaceae</taxon>
        <taxon>Cyclotella</taxon>
    </lineage>
</organism>
<keyword evidence="7 10" id="KW-0129">CBS domain</keyword>
<dbReference type="Gene3D" id="3.10.580.10">
    <property type="entry name" value="CBS-domain"/>
    <property type="match status" value="2"/>
</dbReference>
<keyword evidence="9 11" id="KW-0868">Chloride</keyword>
<feature type="transmembrane region" description="Helical" evidence="11">
    <location>
        <begin position="46"/>
        <end position="65"/>
    </location>
</feature>
<evidence type="ECO:0000259" key="12">
    <source>
        <dbReference type="PROSITE" id="PS51371"/>
    </source>
</evidence>
<dbReference type="InterPro" id="IPR046342">
    <property type="entry name" value="CBS_dom_sf"/>
</dbReference>
<dbReference type="EMBL" id="JALLPJ020001336">
    <property type="protein sequence ID" value="KAL3769138.1"/>
    <property type="molecule type" value="Genomic_DNA"/>
</dbReference>
<sequence>MITLGTAFMIRNQDSKWGNANVNKLFSFGEFTATIDGTSNFSVWELLLFILIGCLGGLIGACFNAGNEHLTIWRMKKVNFSKKKRVLEVLVMSVLVTTLSFVMPLLWNRCTELPTDMQDWTNQEKDLVNHLVPFYCVPGKEYNEVASLFFCEADVAIRQLFHFRETGETDSSTFSSAALFLFFIPYITLASLVYGIAVPSGLFVPSLLSGAAFGRLFGHLLHKLDHTSGTFADSGTYALMGAAAVLGGMARMTISLTVILLEATGNMQYVLPLMMTLMAARFNGNVFNEGLYDIHIHLKHIPFLEPEVPTIAERHEIVAGQVMSTEVKCLRPVERVGIVYDLLKNVSHGNFPIVDTASSGTLYGTASRSMLCTLLQRRAFGQPHDVNNGHYHSHQDGSVDYAELLGPKRLSPLVQWDTIERVYPRYPTIDDVELRPGDRNCWLDLRPYANTAPYTINETASIQRTYRLFRTLGLRFLCVVNHNNQVVGIITRVDLLPESLADSIMRGRNAHMQHNNGLA</sequence>
<evidence type="ECO:0000256" key="2">
    <source>
        <dbReference type="ARBA" id="ARBA00022448"/>
    </source>
</evidence>
<feature type="transmembrane region" description="Helical" evidence="11">
    <location>
        <begin position="201"/>
        <end position="218"/>
    </location>
</feature>
<proteinExistence type="inferred from homology"/>
<evidence type="ECO:0000256" key="8">
    <source>
        <dbReference type="ARBA" id="ARBA00023136"/>
    </source>
</evidence>
<comment type="similarity">
    <text evidence="11">Belongs to the chloride channel (TC 2.A.49) family.</text>
</comment>
<dbReference type="InterPro" id="IPR051280">
    <property type="entry name" value="Cl-channel/antiporter"/>
</dbReference>
<evidence type="ECO:0000313" key="14">
    <source>
        <dbReference type="Proteomes" id="UP001530400"/>
    </source>
</evidence>
<keyword evidence="5 11" id="KW-1133">Transmembrane helix</keyword>
<dbReference type="Pfam" id="PF00571">
    <property type="entry name" value="CBS"/>
    <property type="match status" value="1"/>
</dbReference>
<dbReference type="SUPFAM" id="SSF81340">
    <property type="entry name" value="Clc chloride channel"/>
    <property type="match status" value="1"/>
</dbReference>
<feature type="transmembrane region" description="Helical" evidence="11">
    <location>
        <begin position="174"/>
        <end position="194"/>
    </location>
</feature>
<dbReference type="PANTHER" id="PTHR11689">
    <property type="entry name" value="CHLORIDE CHANNEL PROTEIN CLC FAMILY MEMBER"/>
    <property type="match status" value="1"/>
</dbReference>
<comment type="caution">
    <text evidence="13">The sequence shown here is derived from an EMBL/GenBank/DDBJ whole genome shotgun (WGS) entry which is preliminary data.</text>
</comment>
<dbReference type="PRINTS" id="PR00762">
    <property type="entry name" value="CLCHANNEL"/>
</dbReference>
<feature type="domain" description="CBS" evidence="12">
    <location>
        <begin position="449"/>
        <end position="506"/>
    </location>
</feature>
<dbReference type="GO" id="GO:0005254">
    <property type="term" value="F:chloride channel activity"/>
    <property type="evidence" value="ECO:0007669"/>
    <property type="project" value="UniProtKB-UniRule"/>
</dbReference>
<dbReference type="PROSITE" id="PS51371">
    <property type="entry name" value="CBS"/>
    <property type="match status" value="1"/>
</dbReference>
<dbReference type="InterPro" id="IPR014743">
    <property type="entry name" value="Cl-channel_core"/>
</dbReference>
<dbReference type="SUPFAM" id="SSF54631">
    <property type="entry name" value="CBS-domain pair"/>
    <property type="match status" value="1"/>
</dbReference>
<keyword evidence="8 11" id="KW-0472">Membrane</keyword>
<evidence type="ECO:0000256" key="7">
    <source>
        <dbReference type="ARBA" id="ARBA00023122"/>
    </source>
</evidence>
<evidence type="ECO:0000256" key="5">
    <source>
        <dbReference type="ARBA" id="ARBA00022989"/>
    </source>
</evidence>
<dbReference type="AlphaFoldDB" id="A0ABD3MZ72"/>
<dbReference type="InterPro" id="IPR001807">
    <property type="entry name" value="ClC"/>
</dbReference>
<protein>
    <recommendedName>
        <fullName evidence="11">Chloride channel protein</fullName>
    </recommendedName>
</protein>
<keyword evidence="6 11" id="KW-0406">Ion transport</keyword>
<keyword evidence="3 11" id="KW-0812">Transmembrane</keyword>
<evidence type="ECO:0000256" key="6">
    <source>
        <dbReference type="ARBA" id="ARBA00023065"/>
    </source>
</evidence>